<reference evidence="13" key="2">
    <citation type="journal article" date="2021" name="PeerJ">
        <title>Extensive microbial diversity within the chicken gut microbiome revealed by metagenomics and culture.</title>
        <authorList>
            <person name="Gilroy R."/>
            <person name="Ravi A."/>
            <person name="Getino M."/>
            <person name="Pursley I."/>
            <person name="Horton D.L."/>
            <person name="Alikhan N.F."/>
            <person name="Baker D."/>
            <person name="Gharbi K."/>
            <person name="Hall N."/>
            <person name="Watson M."/>
            <person name="Adriaenssens E.M."/>
            <person name="Foster-Nyarko E."/>
            <person name="Jarju S."/>
            <person name="Secka A."/>
            <person name="Antonio M."/>
            <person name="Oren A."/>
            <person name="Chaudhuri R.R."/>
            <person name="La Ragione R."/>
            <person name="Hildebrand F."/>
            <person name="Pallen M.J."/>
        </authorList>
    </citation>
    <scope>NUCLEOTIDE SEQUENCE</scope>
    <source>
        <strain evidence="13">CHK136-897</strain>
    </source>
</reference>
<dbReference type="InterPro" id="IPR035684">
    <property type="entry name" value="ArgRS_core"/>
</dbReference>
<evidence type="ECO:0000256" key="9">
    <source>
        <dbReference type="NCBIfam" id="TIGR00456"/>
    </source>
</evidence>
<dbReference type="NCBIfam" id="TIGR00456">
    <property type="entry name" value="argS"/>
    <property type="match status" value="1"/>
</dbReference>
<dbReference type="InterPro" id="IPR001278">
    <property type="entry name" value="Arg-tRNA-ligase"/>
</dbReference>
<dbReference type="SUPFAM" id="SSF47323">
    <property type="entry name" value="Anticodon-binding domain of a subclass of class I aminoacyl-tRNA synthetases"/>
    <property type="match status" value="1"/>
</dbReference>
<keyword evidence="3 10" id="KW-0436">Ligase</keyword>
<evidence type="ECO:0000256" key="10">
    <source>
        <dbReference type="RuleBase" id="RU363038"/>
    </source>
</evidence>
<reference evidence="13" key="1">
    <citation type="submission" date="2020-10" db="EMBL/GenBank/DDBJ databases">
        <authorList>
            <person name="Gilroy R."/>
        </authorList>
    </citation>
    <scope>NUCLEOTIDE SEQUENCE</scope>
    <source>
        <strain evidence="13">CHK136-897</strain>
    </source>
</reference>
<evidence type="ECO:0000259" key="12">
    <source>
        <dbReference type="SMART" id="SM01016"/>
    </source>
</evidence>
<feature type="domain" description="DALR anticodon binding" evidence="11">
    <location>
        <begin position="455"/>
        <end position="569"/>
    </location>
</feature>
<evidence type="ECO:0000256" key="3">
    <source>
        <dbReference type="ARBA" id="ARBA00022598"/>
    </source>
</evidence>
<evidence type="ECO:0000256" key="4">
    <source>
        <dbReference type="ARBA" id="ARBA00022741"/>
    </source>
</evidence>
<dbReference type="Pfam" id="PF00750">
    <property type="entry name" value="tRNA-synt_1d"/>
    <property type="match status" value="1"/>
</dbReference>
<proteinExistence type="inferred from homology"/>
<keyword evidence="7 10" id="KW-0030">Aminoacyl-tRNA synthetase</keyword>
<gene>
    <name evidence="13" type="primary">argS</name>
    <name evidence="13" type="ORF">IAC63_00675</name>
</gene>
<dbReference type="Proteomes" id="UP000824142">
    <property type="component" value="Unassembled WGS sequence"/>
</dbReference>
<dbReference type="PRINTS" id="PR01038">
    <property type="entry name" value="TRNASYNTHARG"/>
</dbReference>
<dbReference type="Pfam" id="PF03485">
    <property type="entry name" value="Arg_tRNA_synt_N"/>
    <property type="match status" value="1"/>
</dbReference>
<dbReference type="GO" id="GO:0005737">
    <property type="term" value="C:cytoplasm"/>
    <property type="evidence" value="ECO:0007669"/>
    <property type="project" value="UniProtKB-UniRule"/>
</dbReference>
<protein>
    <recommendedName>
        <fullName evidence="2 9">Arginine--tRNA ligase</fullName>
        <ecNumber evidence="2 9">6.1.1.19</ecNumber>
    </recommendedName>
</protein>
<dbReference type="Gene3D" id="3.40.50.620">
    <property type="entry name" value="HUPs"/>
    <property type="match status" value="1"/>
</dbReference>
<dbReference type="EC" id="6.1.1.19" evidence="2 9"/>
<dbReference type="SUPFAM" id="SSF52374">
    <property type="entry name" value="Nucleotidylyl transferase"/>
    <property type="match status" value="1"/>
</dbReference>
<dbReference type="AlphaFoldDB" id="A0A9D1MR61"/>
<dbReference type="InterPro" id="IPR005148">
    <property type="entry name" value="Arg-tRNA-synth_N"/>
</dbReference>
<evidence type="ECO:0000256" key="8">
    <source>
        <dbReference type="ARBA" id="ARBA00049339"/>
    </source>
</evidence>
<dbReference type="Gene3D" id="3.30.1360.70">
    <property type="entry name" value="Arginyl tRNA synthetase N-terminal domain"/>
    <property type="match status" value="1"/>
</dbReference>
<dbReference type="SUPFAM" id="SSF55190">
    <property type="entry name" value="Arginyl-tRNA synthetase (ArgRS), N-terminal 'additional' domain"/>
    <property type="match status" value="1"/>
</dbReference>
<keyword evidence="5 10" id="KW-0067">ATP-binding</keyword>
<dbReference type="Pfam" id="PF05746">
    <property type="entry name" value="DALR_1"/>
    <property type="match status" value="1"/>
</dbReference>
<dbReference type="GO" id="GO:0006420">
    <property type="term" value="P:arginyl-tRNA aminoacylation"/>
    <property type="evidence" value="ECO:0007669"/>
    <property type="project" value="UniProtKB-UniRule"/>
</dbReference>
<dbReference type="InterPro" id="IPR009080">
    <property type="entry name" value="tRNAsynth_Ia_anticodon-bd"/>
</dbReference>
<evidence type="ECO:0000313" key="14">
    <source>
        <dbReference type="Proteomes" id="UP000824142"/>
    </source>
</evidence>
<name>A0A9D1MR61_9PROT</name>
<sequence length="569" mass="64025">MNLYKYVSNAINEKLGFSANLETPRNRNFGDFSTNAAMAMAKSAGKNPRELANEILLKLKELDFIADASVAGPGFINIKLKDDFIWKAAGKPHDCKTDAPLVIDMDYGSYNVAKSLHIGHLRTSIVGDTLNRIAKYLGHKTISYNHMGDWGRSMGLVIAWIKRNHPDWPFFQSNFDKNADYSKYAMPVEELDTYYPSAAALAKTDEAFMEEARIITAELQRGHPGYNALYNVFLPISLKSMMETVKRLNIMPFDRNLGEKNAAQYIEPVEKMLRQKNLLVKSDGAEVIIVKKDTDTAPMPPVMFYNSRGAVPYDATDIMALYYRKITDNPDKIIYLTDIRQKLHFEQLFRVAEITGLFPPENLEHIGYGTINGADGKPFKTRDGNAAGLNDIIEMINTAVQKRVSESGKDLPQETVDSIALAALKFNDLMHDLRSDYIFDPDSVTSFEGRTGPYILYTAVRLNSVLKRAGDIADVSTVNLSSDERNLLVEVLDFERTVQTAFVNRATDMIANYAYDLCQLANTFYHNCPILRDDVDVTTKAQRLQIVKIARNTLAKTIDLMGLKIPEEM</sequence>
<comment type="catalytic activity">
    <reaction evidence="8">
        <text>tRNA(Arg) + L-arginine + ATP = L-arginyl-tRNA(Arg) + AMP + diphosphate</text>
        <dbReference type="Rhea" id="RHEA:20301"/>
        <dbReference type="Rhea" id="RHEA-COMP:9658"/>
        <dbReference type="Rhea" id="RHEA-COMP:9673"/>
        <dbReference type="ChEBI" id="CHEBI:30616"/>
        <dbReference type="ChEBI" id="CHEBI:32682"/>
        <dbReference type="ChEBI" id="CHEBI:33019"/>
        <dbReference type="ChEBI" id="CHEBI:78442"/>
        <dbReference type="ChEBI" id="CHEBI:78513"/>
        <dbReference type="ChEBI" id="CHEBI:456215"/>
        <dbReference type="EC" id="6.1.1.19"/>
    </reaction>
</comment>
<dbReference type="EMBL" id="DVNO01000005">
    <property type="protein sequence ID" value="HIU65140.1"/>
    <property type="molecule type" value="Genomic_DNA"/>
</dbReference>
<evidence type="ECO:0000256" key="7">
    <source>
        <dbReference type="ARBA" id="ARBA00023146"/>
    </source>
</evidence>
<dbReference type="PANTHER" id="PTHR11956">
    <property type="entry name" value="ARGINYL-TRNA SYNTHETASE"/>
    <property type="match status" value="1"/>
</dbReference>
<evidence type="ECO:0000256" key="2">
    <source>
        <dbReference type="ARBA" id="ARBA00012837"/>
    </source>
</evidence>
<dbReference type="PANTHER" id="PTHR11956:SF5">
    <property type="entry name" value="ARGININE--TRNA LIGASE, CYTOPLASMIC"/>
    <property type="match status" value="1"/>
</dbReference>
<feature type="domain" description="Arginyl tRNA synthetase N-terminal" evidence="12">
    <location>
        <begin position="1"/>
        <end position="80"/>
    </location>
</feature>
<comment type="caution">
    <text evidence="13">The sequence shown here is derived from an EMBL/GenBank/DDBJ whole genome shotgun (WGS) entry which is preliminary data.</text>
</comment>
<dbReference type="GO" id="GO:0004814">
    <property type="term" value="F:arginine-tRNA ligase activity"/>
    <property type="evidence" value="ECO:0007669"/>
    <property type="project" value="UniProtKB-UniRule"/>
</dbReference>
<evidence type="ECO:0000256" key="6">
    <source>
        <dbReference type="ARBA" id="ARBA00022917"/>
    </source>
</evidence>
<organism evidence="13 14">
    <name type="scientific">Candidatus Enterousia avicola</name>
    <dbReference type="NCBI Taxonomy" id="2840787"/>
    <lineage>
        <taxon>Bacteria</taxon>
        <taxon>Pseudomonadati</taxon>
        <taxon>Pseudomonadota</taxon>
        <taxon>Alphaproteobacteria</taxon>
        <taxon>Candidatus Enterousia</taxon>
    </lineage>
</organism>
<accession>A0A9D1MR61</accession>
<dbReference type="Gene3D" id="1.10.730.10">
    <property type="entry name" value="Isoleucyl-tRNA Synthetase, Domain 1"/>
    <property type="match status" value="1"/>
</dbReference>
<keyword evidence="4 10" id="KW-0547">Nucleotide-binding</keyword>
<evidence type="ECO:0000256" key="1">
    <source>
        <dbReference type="ARBA" id="ARBA00005594"/>
    </source>
</evidence>
<evidence type="ECO:0000259" key="11">
    <source>
        <dbReference type="SMART" id="SM00836"/>
    </source>
</evidence>
<evidence type="ECO:0000313" key="13">
    <source>
        <dbReference type="EMBL" id="HIU65140.1"/>
    </source>
</evidence>
<dbReference type="InterPro" id="IPR014729">
    <property type="entry name" value="Rossmann-like_a/b/a_fold"/>
</dbReference>
<dbReference type="InterPro" id="IPR008909">
    <property type="entry name" value="DALR_anticod-bd"/>
</dbReference>
<evidence type="ECO:0000256" key="5">
    <source>
        <dbReference type="ARBA" id="ARBA00022840"/>
    </source>
</evidence>
<dbReference type="InterPro" id="IPR036695">
    <property type="entry name" value="Arg-tRNA-synth_N_sf"/>
</dbReference>
<dbReference type="GO" id="GO:0005524">
    <property type="term" value="F:ATP binding"/>
    <property type="evidence" value="ECO:0007669"/>
    <property type="project" value="UniProtKB-KW"/>
</dbReference>
<dbReference type="SMART" id="SM00836">
    <property type="entry name" value="DALR_1"/>
    <property type="match status" value="1"/>
</dbReference>
<comment type="similarity">
    <text evidence="1 10">Belongs to the class-I aminoacyl-tRNA synthetase family.</text>
</comment>
<dbReference type="SMART" id="SM01016">
    <property type="entry name" value="Arg_tRNA_synt_N"/>
    <property type="match status" value="1"/>
</dbReference>
<keyword evidence="6 10" id="KW-0648">Protein biosynthesis</keyword>